<protein>
    <recommendedName>
        <fullName evidence="3">N-acetyltransferase domain-containing protein</fullName>
    </recommendedName>
</protein>
<dbReference type="EMBL" id="JAHLFE010000150">
    <property type="protein sequence ID" value="MBU3844683.1"/>
    <property type="molecule type" value="Genomic_DNA"/>
</dbReference>
<evidence type="ECO:0000313" key="2">
    <source>
        <dbReference type="Proteomes" id="UP000733611"/>
    </source>
</evidence>
<comment type="caution">
    <text evidence="1">The sequence shown here is derived from an EMBL/GenBank/DDBJ whole genome shotgun (WGS) entry which is preliminary data.</text>
</comment>
<organism evidence="1 2">
    <name type="scientific">Candidatus Anaerobiospirillum pullicola</name>
    <dbReference type="NCBI Taxonomy" id="2838451"/>
    <lineage>
        <taxon>Bacteria</taxon>
        <taxon>Pseudomonadati</taxon>
        <taxon>Pseudomonadota</taxon>
        <taxon>Gammaproteobacteria</taxon>
        <taxon>Aeromonadales</taxon>
        <taxon>Succinivibrionaceae</taxon>
        <taxon>Anaerobiospirillum</taxon>
    </lineage>
</organism>
<proteinExistence type="predicted"/>
<evidence type="ECO:0000313" key="1">
    <source>
        <dbReference type="EMBL" id="MBU3844683.1"/>
    </source>
</evidence>
<dbReference type="AlphaFoldDB" id="A0A948THE8"/>
<name>A0A948THE8_9GAMM</name>
<dbReference type="Proteomes" id="UP000733611">
    <property type="component" value="Unassembled WGS sequence"/>
</dbReference>
<reference evidence="1" key="1">
    <citation type="journal article" date="2021" name="PeerJ">
        <title>Extensive microbial diversity within the chicken gut microbiome revealed by metagenomics and culture.</title>
        <authorList>
            <person name="Gilroy R."/>
            <person name="Ravi A."/>
            <person name="Getino M."/>
            <person name="Pursley I."/>
            <person name="Horton D.L."/>
            <person name="Alikhan N.F."/>
            <person name="Baker D."/>
            <person name="Gharbi K."/>
            <person name="Hall N."/>
            <person name="Watson M."/>
            <person name="Adriaenssens E.M."/>
            <person name="Foster-Nyarko E."/>
            <person name="Jarju S."/>
            <person name="Secka A."/>
            <person name="Antonio M."/>
            <person name="Oren A."/>
            <person name="Chaudhuri R.R."/>
            <person name="La Ragione R."/>
            <person name="Hildebrand F."/>
            <person name="Pallen M.J."/>
        </authorList>
    </citation>
    <scope>NUCLEOTIDE SEQUENCE</scope>
    <source>
        <strain evidence="1">378</strain>
    </source>
</reference>
<gene>
    <name evidence="1" type="ORF">H9847_07455</name>
</gene>
<sequence>METATSPEKSSIAATSAQTFTLRLLTLDDIDAAYDLLAHEDSAAASMWTPEQGKFYLRHFVRLPALECAPQVALQVSTAKELPSLSTAEGDSPYRGVGLAELLPFFGMVACDDRGQMVALFLGQVTPFSTGMGVTFLVWKLLLPPREKAAVRTLLQGMERLLAERGIKSILCSGDAAQAGFMLEHGFELMQQLAFCKFLA</sequence>
<evidence type="ECO:0008006" key="3">
    <source>
        <dbReference type="Google" id="ProtNLM"/>
    </source>
</evidence>
<accession>A0A948THE8</accession>
<reference evidence="1" key="2">
    <citation type="submission" date="2021-04" db="EMBL/GenBank/DDBJ databases">
        <authorList>
            <person name="Gilroy R."/>
        </authorList>
    </citation>
    <scope>NUCLEOTIDE SEQUENCE</scope>
    <source>
        <strain evidence="1">378</strain>
    </source>
</reference>